<dbReference type="EMBL" id="ML208841">
    <property type="protein sequence ID" value="TFK60045.1"/>
    <property type="molecule type" value="Genomic_DNA"/>
</dbReference>
<accession>A0ACD3A2X8</accession>
<reference evidence="1 2" key="1">
    <citation type="journal article" date="2019" name="Nat. Ecol. Evol.">
        <title>Megaphylogeny resolves global patterns of mushroom evolution.</title>
        <authorList>
            <person name="Varga T."/>
            <person name="Krizsan K."/>
            <person name="Foldi C."/>
            <person name="Dima B."/>
            <person name="Sanchez-Garcia M."/>
            <person name="Sanchez-Ramirez S."/>
            <person name="Szollosi G.J."/>
            <person name="Szarkandi J.G."/>
            <person name="Papp V."/>
            <person name="Albert L."/>
            <person name="Andreopoulos W."/>
            <person name="Angelini C."/>
            <person name="Antonin V."/>
            <person name="Barry K.W."/>
            <person name="Bougher N.L."/>
            <person name="Buchanan P."/>
            <person name="Buyck B."/>
            <person name="Bense V."/>
            <person name="Catcheside P."/>
            <person name="Chovatia M."/>
            <person name="Cooper J."/>
            <person name="Damon W."/>
            <person name="Desjardin D."/>
            <person name="Finy P."/>
            <person name="Geml J."/>
            <person name="Haridas S."/>
            <person name="Hughes K."/>
            <person name="Justo A."/>
            <person name="Karasinski D."/>
            <person name="Kautmanova I."/>
            <person name="Kiss B."/>
            <person name="Kocsube S."/>
            <person name="Kotiranta H."/>
            <person name="LaButti K.M."/>
            <person name="Lechner B.E."/>
            <person name="Liimatainen K."/>
            <person name="Lipzen A."/>
            <person name="Lukacs Z."/>
            <person name="Mihaltcheva S."/>
            <person name="Morgado L.N."/>
            <person name="Niskanen T."/>
            <person name="Noordeloos M.E."/>
            <person name="Ohm R.A."/>
            <person name="Ortiz-Santana B."/>
            <person name="Ovrebo C."/>
            <person name="Racz N."/>
            <person name="Riley R."/>
            <person name="Savchenko A."/>
            <person name="Shiryaev A."/>
            <person name="Soop K."/>
            <person name="Spirin V."/>
            <person name="Szebenyi C."/>
            <person name="Tomsovsky M."/>
            <person name="Tulloss R.E."/>
            <person name="Uehling J."/>
            <person name="Grigoriev I.V."/>
            <person name="Vagvolgyi C."/>
            <person name="Papp T."/>
            <person name="Martin F.M."/>
            <person name="Miettinen O."/>
            <person name="Hibbett D.S."/>
            <person name="Nagy L.G."/>
        </authorList>
    </citation>
    <scope>NUCLEOTIDE SEQUENCE [LARGE SCALE GENOMIC DNA]</scope>
    <source>
        <strain evidence="1 2">NL-1719</strain>
    </source>
</reference>
<sequence>MAVTYKSLSDANAAAGFEKFRLERQTFEITSWTRTRRKPRTVARYAPIVHLESRRMATCTVCLKLC</sequence>
<protein>
    <submittedName>
        <fullName evidence="1">Uncharacterized protein</fullName>
    </submittedName>
</protein>
<dbReference type="Proteomes" id="UP000308600">
    <property type="component" value="Unassembled WGS sequence"/>
</dbReference>
<keyword evidence="2" id="KW-1185">Reference proteome</keyword>
<evidence type="ECO:0000313" key="2">
    <source>
        <dbReference type="Proteomes" id="UP000308600"/>
    </source>
</evidence>
<gene>
    <name evidence="1" type="ORF">BDN72DRAFT_850885</name>
</gene>
<evidence type="ECO:0000313" key="1">
    <source>
        <dbReference type="EMBL" id="TFK60045.1"/>
    </source>
</evidence>
<name>A0ACD3A2X8_9AGAR</name>
<organism evidence="1 2">
    <name type="scientific">Pluteus cervinus</name>
    <dbReference type="NCBI Taxonomy" id="181527"/>
    <lineage>
        <taxon>Eukaryota</taxon>
        <taxon>Fungi</taxon>
        <taxon>Dikarya</taxon>
        <taxon>Basidiomycota</taxon>
        <taxon>Agaricomycotina</taxon>
        <taxon>Agaricomycetes</taxon>
        <taxon>Agaricomycetidae</taxon>
        <taxon>Agaricales</taxon>
        <taxon>Pluteineae</taxon>
        <taxon>Pluteaceae</taxon>
        <taxon>Pluteus</taxon>
    </lineage>
</organism>
<proteinExistence type="predicted"/>